<reference evidence="1" key="1">
    <citation type="submission" date="2022-12" db="EMBL/GenBank/DDBJ databases">
        <title>Genome Sequence of Lasiodiplodia mahajangana.</title>
        <authorList>
            <person name="Buettner E."/>
        </authorList>
    </citation>
    <scope>NUCLEOTIDE SEQUENCE</scope>
    <source>
        <strain evidence="1">VT137</strain>
    </source>
</reference>
<name>A0ACC2JSV8_9PEZI</name>
<organism evidence="1 2">
    <name type="scientific">Lasiodiplodia mahajangana</name>
    <dbReference type="NCBI Taxonomy" id="1108764"/>
    <lineage>
        <taxon>Eukaryota</taxon>
        <taxon>Fungi</taxon>
        <taxon>Dikarya</taxon>
        <taxon>Ascomycota</taxon>
        <taxon>Pezizomycotina</taxon>
        <taxon>Dothideomycetes</taxon>
        <taxon>Dothideomycetes incertae sedis</taxon>
        <taxon>Botryosphaeriales</taxon>
        <taxon>Botryosphaeriaceae</taxon>
        <taxon>Lasiodiplodia</taxon>
    </lineage>
</organism>
<comment type="caution">
    <text evidence="1">The sequence shown here is derived from an EMBL/GenBank/DDBJ whole genome shotgun (WGS) entry which is preliminary data.</text>
</comment>
<evidence type="ECO:0000313" key="1">
    <source>
        <dbReference type="EMBL" id="KAJ8130594.1"/>
    </source>
</evidence>
<dbReference type="EMBL" id="JAPUUL010000463">
    <property type="protein sequence ID" value="KAJ8130594.1"/>
    <property type="molecule type" value="Genomic_DNA"/>
</dbReference>
<protein>
    <submittedName>
        <fullName evidence="1">Uncharacterized protein</fullName>
    </submittedName>
</protein>
<dbReference type="Proteomes" id="UP001153332">
    <property type="component" value="Unassembled WGS sequence"/>
</dbReference>
<gene>
    <name evidence="1" type="ORF">O1611_g3032</name>
</gene>
<sequence length="164" mass="18299">MSQFPGNGDFYNHDEISPTDRRDSFELWVTSNSAYVPMTRGPSGDSMTTSYGSDQVQTPTSDYGAYNSPWTMPLDNYDYSWSPTSDFNPEIAVSPTNYNAPYMSEIEYTFGNGNGYNTGDQDAYWEYHGSIPSAEPNQQAYWRSRPDLEPIDPCPATGAAEDTA</sequence>
<proteinExistence type="predicted"/>
<evidence type="ECO:0000313" key="2">
    <source>
        <dbReference type="Proteomes" id="UP001153332"/>
    </source>
</evidence>
<accession>A0ACC2JSV8</accession>
<keyword evidence="2" id="KW-1185">Reference proteome</keyword>